<evidence type="ECO:0000313" key="2">
    <source>
        <dbReference type="WBParaSite" id="ES5_v2.g18960.t1"/>
    </source>
</evidence>
<sequence length="764" mass="83787">MSLSNTDYASEEKDKFKKSKELSINSSTLSLHIAAYENSVEIIADSNCTKGLEKKARNTGLIRKWKHFFTISTSVMQNPFEFPRQQENQDIKPEVMQFKASQRLLNPNLSETLVFPHLTMTDVEMDTTTNNADADIKKEEVVDATESSNETKLENGTNGNVTTKEEEQMDDTTNGQDSNNEKANTTENSTDKQQLIDGYCEKKLSQKVATRLAEVVINLGLSADDFDDRAVDLLSTFSQEQSMFIIKEIEESQLYGVQNRAQYLMSVMRNFKDRVRTMGSNATTIPLIPGPDVEGIKSIVQRTGYQMEITVGQRKYHCPPGNISEPVGSDHEIYIGQIPRDIYEDKLIPLFEDIGQIWDLRIMMDPVNGKSRGYAFLVYVDKAHATEAAKKFNGYEISPGKSLKVNVSVANTRLFIGNIPKSKTKDEILDELKKHAEGVNDVIVYTNPDAADNKKNRGFCFVDFLDHKSASDAKRRIGLGKVRPWNSDLVVDWADQQDEPDEETMSQVKVVYVKNLKESVTEEKLNEMFAVYGEIDRTKKIRDYAFVHYKERDSAVKALEGMKGQQIDGVDVDVSLAKPQVENKQRRQKSAPTTKRNQGRSSSNRSQPMGPYGDYYAGPAGGRGGGAGGRGGGAATGGYGAPKYPPYPAAGGYGGYNDPYAGYGGPYQPTPYGSYDPYGSYAPDPYYTGPYNGPARGGAAGGGVGGFNRGRGGAGGRGGGNRPGRGGRGGGRGSKRPGEGQGGPASKRGGRADDFSADIPMNNF</sequence>
<proteinExistence type="predicted"/>
<organism evidence="1 2">
    <name type="scientific">Panagrolaimus sp. ES5</name>
    <dbReference type="NCBI Taxonomy" id="591445"/>
    <lineage>
        <taxon>Eukaryota</taxon>
        <taxon>Metazoa</taxon>
        <taxon>Ecdysozoa</taxon>
        <taxon>Nematoda</taxon>
        <taxon>Chromadorea</taxon>
        <taxon>Rhabditida</taxon>
        <taxon>Tylenchina</taxon>
        <taxon>Panagrolaimomorpha</taxon>
        <taxon>Panagrolaimoidea</taxon>
        <taxon>Panagrolaimidae</taxon>
        <taxon>Panagrolaimus</taxon>
    </lineage>
</organism>
<dbReference type="Proteomes" id="UP000887579">
    <property type="component" value="Unplaced"/>
</dbReference>
<reference evidence="2" key="1">
    <citation type="submission" date="2022-11" db="UniProtKB">
        <authorList>
            <consortium name="WormBaseParasite"/>
        </authorList>
    </citation>
    <scope>IDENTIFICATION</scope>
</reference>
<protein>
    <submittedName>
        <fullName evidence="2">RRM domain-containing protein</fullName>
    </submittedName>
</protein>
<dbReference type="WBParaSite" id="ES5_v2.g18960.t1">
    <property type="protein sequence ID" value="ES5_v2.g18960.t1"/>
    <property type="gene ID" value="ES5_v2.g18960"/>
</dbReference>
<accession>A0AC34FP66</accession>
<name>A0AC34FP66_9BILA</name>
<evidence type="ECO:0000313" key="1">
    <source>
        <dbReference type="Proteomes" id="UP000887579"/>
    </source>
</evidence>